<proteinExistence type="predicted"/>
<name>A0A499UNL0_9ACTN</name>
<accession>A0A499UNL0</accession>
<dbReference type="AlphaFoldDB" id="A0A499UNL0"/>
<feature type="region of interest" description="Disordered" evidence="1">
    <location>
        <begin position="21"/>
        <end position="126"/>
    </location>
</feature>
<dbReference type="EMBL" id="AP019620">
    <property type="protein sequence ID" value="BBJ41428.1"/>
    <property type="molecule type" value="Genomic_DNA"/>
</dbReference>
<feature type="signal peptide" evidence="2">
    <location>
        <begin position="1"/>
        <end position="23"/>
    </location>
</feature>
<reference evidence="3 4" key="1">
    <citation type="journal article" date="2020" name="Int. J. Syst. Evol. Microbiol.">
        <title>Reclassification of Streptomyces castelarensis and Streptomyces sporoclivatus as later heterotypic synonyms of Streptomyces antimycoticus.</title>
        <authorList>
            <person name="Komaki H."/>
            <person name="Tamura T."/>
        </authorList>
    </citation>
    <scope>NUCLEOTIDE SEQUENCE [LARGE SCALE GENOMIC DNA]</scope>
    <source>
        <strain evidence="3 4">NBRC 100767</strain>
    </source>
</reference>
<organism evidence="3 4">
    <name type="scientific">Streptomyces antimycoticus</name>
    <dbReference type="NCBI Taxonomy" id="68175"/>
    <lineage>
        <taxon>Bacteria</taxon>
        <taxon>Bacillati</taxon>
        <taxon>Actinomycetota</taxon>
        <taxon>Actinomycetes</taxon>
        <taxon>Kitasatosporales</taxon>
        <taxon>Streptomycetaceae</taxon>
        <taxon>Streptomyces</taxon>
        <taxon>Streptomyces violaceusniger group</taxon>
    </lineage>
</organism>
<feature type="chain" id="PRO_5039004755" description="Lipoprotein" evidence="2">
    <location>
        <begin position="24"/>
        <end position="197"/>
    </location>
</feature>
<protein>
    <recommendedName>
        <fullName evidence="5">Lipoprotein</fullName>
    </recommendedName>
</protein>
<feature type="compositionally biased region" description="Low complexity" evidence="1">
    <location>
        <begin position="50"/>
        <end position="84"/>
    </location>
</feature>
<evidence type="ECO:0000313" key="3">
    <source>
        <dbReference type="EMBL" id="BBJ41428.1"/>
    </source>
</evidence>
<feature type="compositionally biased region" description="Polar residues" evidence="1">
    <location>
        <begin position="178"/>
        <end position="188"/>
    </location>
</feature>
<evidence type="ECO:0000256" key="2">
    <source>
        <dbReference type="SAM" id="SignalP"/>
    </source>
</evidence>
<feature type="region of interest" description="Disordered" evidence="1">
    <location>
        <begin position="176"/>
        <end position="197"/>
    </location>
</feature>
<evidence type="ECO:0000256" key="1">
    <source>
        <dbReference type="SAM" id="MobiDB-lite"/>
    </source>
</evidence>
<dbReference type="PROSITE" id="PS51257">
    <property type="entry name" value="PROKAR_LIPOPROTEIN"/>
    <property type="match status" value="1"/>
</dbReference>
<keyword evidence="2" id="KW-0732">Signal</keyword>
<gene>
    <name evidence="3" type="ORF">SSPO_041460</name>
</gene>
<evidence type="ECO:0000313" key="4">
    <source>
        <dbReference type="Proteomes" id="UP000463951"/>
    </source>
</evidence>
<dbReference type="Proteomes" id="UP000463951">
    <property type="component" value="Chromosome"/>
</dbReference>
<evidence type="ECO:0008006" key="5">
    <source>
        <dbReference type="Google" id="ProtNLM"/>
    </source>
</evidence>
<sequence length="197" mass="19555">MRKINAAATVAVAVLALALTGCGNDDDKGAQSSGTSDKAAAAQKGDGSERGTASATPTGASPSPSRTKPVGKSPSASPSSPRAARTADSVTPAPRRTAPKTQAPAPTRAGAPASVQGTWYSQVRDPNGKPLVMTVTGGSLTVGYQGKSCPGTISASMAVSMTCQGETISGGTAVVSGDGQSLTINWPQGNPDRYVRP</sequence>